<dbReference type="ExpressionAtlas" id="Q2HVH7">
    <property type="expression patterns" value="differential"/>
</dbReference>
<dbReference type="Gene3D" id="1.10.1780.10">
    <property type="entry name" value="Clp, N-terminal domain"/>
    <property type="match status" value="1"/>
</dbReference>
<dbReference type="FunFam" id="1.10.1780.10:FF:000005">
    <property type="entry name" value="protein SUPPRESSOR OF MAX2 1"/>
    <property type="match status" value="1"/>
</dbReference>
<feature type="domain" description="Clp R" evidence="6">
    <location>
        <begin position="8"/>
        <end position="175"/>
    </location>
</feature>
<accession>Q2HVH7</accession>
<dbReference type="PANTHER" id="PTHR43572">
    <property type="entry name" value="CHAPERONE PROTEIN CLPD, CHLOROPLASTIC"/>
    <property type="match status" value="1"/>
</dbReference>
<name>Q2HVH7_MEDTR</name>
<dbReference type="Pfam" id="PF23569">
    <property type="entry name" value="NBD_SMAX1"/>
    <property type="match status" value="1"/>
</dbReference>
<dbReference type="OMA" id="DPLSWNG"/>
<gene>
    <name evidence="7" type="ORF">MtrDRAFT_AC148819g24v2</name>
</gene>
<reference evidence="7" key="1">
    <citation type="submission" date="2004-05" db="EMBL/GenBank/DDBJ databases">
        <authorList>
            <person name="Town C.D."/>
        </authorList>
    </citation>
    <scope>NUCLEOTIDE SEQUENCE</scope>
</reference>
<evidence type="ECO:0000256" key="1">
    <source>
        <dbReference type="ARBA" id="ARBA00008675"/>
    </source>
</evidence>
<protein>
    <submittedName>
        <fullName evidence="7">ATP binding, related</fullName>
    </submittedName>
</protein>
<dbReference type="InterPro" id="IPR058680">
    <property type="entry name" value="NBD_SMAX1-like"/>
</dbReference>
<keyword evidence="2 5" id="KW-0677">Repeat</keyword>
<evidence type="ECO:0000256" key="3">
    <source>
        <dbReference type="ARBA" id="ARBA00023015"/>
    </source>
</evidence>
<keyword evidence="4" id="KW-0804">Transcription</keyword>
<dbReference type="PROSITE" id="PS51903">
    <property type="entry name" value="CLP_R"/>
    <property type="match status" value="1"/>
</dbReference>
<dbReference type="EMBL" id="AC148819">
    <property type="protein sequence ID" value="ABD28470.2"/>
    <property type="molecule type" value="Genomic_DNA"/>
</dbReference>
<evidence type="ECO:0000256" key="5">
    <source>
        <dbReference type="PROSITE-ProRule" id="PRU01251"/>
    </source>
</evidence>
<evidence type="ECO:0000256" key="4">
    <source>
        <dbReference type="ARBA" id="ARBA00023163"/>
    </source>
</evidence>
<dbReference type="InterPro" id="IPR027417">
    <property type="entry name" value="P-loop_NTPase"/>
</dbReference>
<comment type="similarity">
    <text evidence="1">Belongs to the ClpA/ClpB family.</text>
</comment>
<dbReference type="InterPro" id="IPR004176">
    <property type="entry name" value="Clp_R_N"/>
</dbReference>
<evidence type="ECO:0000259" key="6">
    <source>
        <dbReference type="PROSITE" id="PS51903"/>
    </source>
</evidence>
<proteinExistence type="inferred from homology"/>
<evidence type="ECO:0000313" key="7">
    <source>
        <dbReference type="EMBL" id="ABD28470.2"/>
    </source>
</evidence>
<reference evidence="7" key="2">
    <citation type="submission" date="2007-03" db="EMBL/GenBank/DDBJ databases">
        <authorList>
            <consortium name="The International Medicago Genome Annotation Group"/>
        </authorList>
    </citation>
    <scope>NUCLEOTIDE SEQUENCE</scope>
</reference>
<dbReference type="Gene3D" id="3.40.50.300">
    <property type="entry name" value="P-loop containing nucleotide triphosphate hydrolases"/>
    <property type="match status" value="2"/>
</dbReference>
<dbReference type="SUPFAM" id="SSF81923">
    <property type="entry name" value="Double Clp-N motif"/>
    <property type="match status" value="1"/>
</dbReference>
<dbReference type="PANTHER" id="PTHR43572:SF3">
    <property type="entry name" value="PROTEIN SMAX1-LIKE 5"/>
    <property type="match status" value="1"/>
</dbReference>
<sequence length="1020" mass="114904">MRSGAYTLQETLTAEAASILKHSLGLARRRGHAQITPLHVAATLLSLPSSSLRNACLKSQQQNNHPLQCRALELCFNVALNRLPTTTTSPLLQPQHVPSLSNALIAALKRAQAHQRRGCIEQNQQQQQQPLLSVKVELDQLILSILDDPSVSRVMREAGFSSPSVKNNLENSSTLINSSSVFHSSPSPLSHNHFLSSYGYGSVLFSSQKKEQVVYHPFLKSSESNKEDINLVFDVLLRKKKKNTVIVGDTVSLTEGLVSEIMKRFERGEVPDEMKTTHFVKFHGLSSVSLKYMKKEEVEMNVIRVLKRKVSDYVALGVGAIFYVGDLKWIVDDNDGSLNEKEVVDYVVEEIGKLFGEEGNKNGKIWLVATASYQSYMRCQMRVPTFENQWCLQAVPVPSGGLGLSLHSSRRHCEKHCWLVSVHDSKMSISQNPSPMLESKFFSNKEEHEKLNCCEECVSNYEKEAQLFKPDQKNLLPSWLQSHSTEARQKDELTQLNKKWNRLCQCLHQNKQPQNHWSNNHSSNAKIYPYNSSYPYWPNQGSSILPDTSSSISFADSATKPAYSSNLIPRFRRGQQSCTIEFNFNDEKAQKNQVTATLELDSLKGMEGTKEVKTTLALGNSTFSVSDQKRMENLTLQRDHIYKVLQENIPWHCETVSSIAEALVDSKSSKECATWLFLQGNDSVGKKRLALAIAESVFGSVEMFSHVDMMKRENSETPFSEKVVGPLKNNEKFVVLVENADFGDTLIRKMLADEFEIAKFGTLGQKIFILSNGGSMVSEDQKKDSVMKLVLKISETEKKPTFELSPSSSSSSKSPCLGNKRSAELDLFSKIKIPRIEENEGNKKREFSFSRQSSFNNTLDLNMKADEEDNEDYDEGENSPISSDLTRETLGEHLISNESLDSIENLFEFNQSPAKNKEMTQMFMSRVKESFEEVLGNVKFSVQDKVIEEIGVGCGSFTNNMFEKWLKGIFQTSLERVNGGDKNGIVYTLCWGGKEDRKWDSGFMGSCLPKNIQIVNYLMD</sequence>
<dbReference type="InterPro" id="IPR051650">
    <property type="entry name" value="SL_signaling_regulator"/>
</dbReference>
<dbReference type="AlphaFoldDB" id="Q2HVH7"/>
<organism evidence="7">
    <name type="scientific">Medicago truncatula</name>
    <name type="common">Barrel medic</name>
    <name type="synonym">Medicago tribuloides</name>
    <dbReference type="NCBI Taxonomy" id="3880"/>
    <lineage>
        <taxon>Eukaryota</taxon>
        <taxon>Viridiplantae</taxon>
        <taxon>Streptophyta</taxon>
        <taxon>Embryophyta</taxon>
        <taxon>Tracheophyta</taxon>
        <taxon>Spermatophyta</taxon>
        <taxon>Magnoliopsida</taxon>
        <taxon>eudicotyledons</taxon>
        <taxon>Gunneridae</taxon>
        <taxon>Pentapetalae</taxon>
        <taxon>rosids</taxon>
        <taxon>fabids</taxon>
        <taxon>Fabales</taxon>
        <taxon>Fabaceae</taxon>
        <taxon>Papilionoideae</taxon>
        <taxon>50 kb inversion clade</taxon>
        <taxon>NPAAA clade</taxon>
        <taxon>Hologalegina</taxon>
        <taxon>IRL clade</taxon>
        <taxon>Trifolieae</taxon>
        <taxon>Medicago</taxon>
    </lineage>
</organism>
<dbReference type="InterPro" id="IPR036628">
    <property type="entry name" value="Clp_N_dom_sf"/>
</dbReference>
<evidence type="ECO:0000256" key="2">
    <source>
        <dbReference type="ARBA" id="ARBA00022737"/>
    </source>
</evidence>
<keyword evidence="3" id="KW-0805">Transcription regulation</keyword>